<dbReference type="Proteomes" id="UP000001382">
    <property type="component" value="Chromosome"/>
</dbReference>
<protein>
    <submittedName>
        <fullName evidence="1">Uncharacterized protein</fullName>
    </submittedName>
</protein>
<organism evidence="1 2">
    <name type="scientific">Geodermatophilus obscurus (strain ATCC 25078 / DSM 43160 / JCM 3152 / CCUG 61914 / KCC A-0152 / KCTC 9177 / NBRC 13315 / NRRL B-3577 / G-20)</name>
    <dbReference type="NCBI Taxonomy" id="526225"/>
    <lineage>
        <taxon>Bacteria</taxon>
        <taxon>Bacillati</taxon>
        <taxon>Actinomycetota</taxon>
        <taxon>Actinomycetes</taxon>
        <taxon>Geodermatophilales</taxon>
        <taxon>Geodermatophilaceae</taxon>
        <taxon>Geodermatophilus</taxon>
    </lineage>
</organism>
<keyword evidence="2" id="KW-1185">Reference proteome</keyword>
<reference evidence="1 2" key="1">
    <citation type="journal article" date="2010" name="Stand. Genomic Sci.">
        <title>Complete genome sequence of Geodermatophilus obscurus type strain (G-20).</title>
        <authorList>
            <person name="Ivanova N."/>
            <person name="Sikorski J."/>
            <person name="Jando M."/>
            <person name="Munk C."/>
            <person name="Lapidus A."/>
            <person name="Glavina Del Rio T."/>
            <person name="Copeland A."/>
            <person name="Tice H."/>
            <person name="Cheng J.-F."/>
            <person name="Lucas S."/>
            <person name="Chen F."/>
            <person name="Nolan M."/>
            <person name="Bruce D."/>
            <person name="Goodwin L."/>
            <person name="Pitluck S."/>
            <person name="Mavromatis K."/>
            <person name="Mikhailova N."/>
            <person name="Pati A."/>
            <person name="Chen A."/>
            <person name="Palaniappan K."/>
            <person name="Land M."/>
            <person name="Hauser L."/>
            <person name="Chang Y.-J."/>
            <person name="Jeffries C.D."/>
            <person name="Meincke L."/>
            <person name="Brettin T."/>
            <person name="Detter J.C."/>
            <person name="Detter J.C."/>
            <person name="Rohde M."/>
            <person name="Goeker M."/>
            <person name="Bristow J."/>
            <person name="Eisen J.A."/>
            <person name="Markowitz V."/>
            <person name="Hugenholtz P."/>
            <person name="Kyrpides N.C."/>
            <person name="Klenk H.-P."/>
        </authorList>
    </citation>
    <scope>NUCLEOTIDE SEQUENCE [LARGE SCALE GENOMIC DNA]</scope>
    <source>
        <strain evidence="2">ATCC 25078 / DSM 43160 / JCM 3152 / KCC A-0152 / KCTC 9177 / NBRC 13315 / NRRL B-3577 / G-20</strain>
    </source>
</reference>
<sequence>MQRLRRLIGLGLSHVTVVGGSRDIDSPVRERSDRLVAEEVLPVLRSP</sequence>
<dbReference type="HOGENOM" id="CLU_3168535_0_0_11"/>
<evidence type="ECO:0000313" key="2">
    <source>
        <dbReference type="Proteomes" id="UP000001382"/>
    </source>
</evidence>
<dbReference type="AlphaFoldDB" id="D2S8I7"/>
<reference evidence="2" key="2">
    <citation type="submission" date="2010-01" db="EMBL/GenBank/DDBJ databases">
        <title>The complete genome of Geodermatophilus obscurus DSM 43160.</title>
        <authorList>
            <consortium name="US DOE Joint Genome Institute (JGI-PGF)"/>
            <person name="Lucas S."/>
            <person name="Copeland A."/>
            <person name="Lapidus A."/>
            <person name="Glavina del Rio T."/>
            <person name="Dalin E."/>
            <person name="Tice H."/>
            <person name="Bruce D."/>
            <person name="Goodwin L."/>
            <person name="Pitluck S."/>
            <person name="Kyrpides N."/>
            <person name="Mavromatis K."/>
            <person name="Ivanova N."/>
            <person name="Munk A.C."/>
            <person name="Brettin T."/>
            <person name="Detter J.C."/>
            <person name="Han C."/>
            <person name="Larimer F."/>
            <person name="Land M."/>
            <person name="Hauser L."/>
            <person name="Markowitz V."/>
            <person name="Cheng J.-F."/>
            <person name="Hugenholtz P."/>
            <person name="Woyke T."/>
            <person name="Wu D."/>
            <person name="Jando M."/>
            <person name="Schneider S."/>
            <person name="Klenk H.-P."/>
            <person name="Eisen J.A."/>
        </authorList>
    </citation>
    <scope>NUCLEOTIDE SEQUENCE [LARGE SCALE GENOMIC DNA]</scope>
    <source>
        <strain evidence="2">ATCC 25078 / DSM 43160 / JCM 3152 / KCC A-0152 / KCTC 9177 / NBRC 13315 / NRRL B-3577 / G-20</strain>
    </source>
</reference>
<name>D2S8I7_GEOOG</name>
<accession>D2S8I7</accession>
<evidence type="ECO:0000313" key="1">
    <source>
        <dbReference type="EMBL" id="ADB75568.1"/>
    </source>
</evidence>
<dbReference type="KEGG" id="gob:Gobs_2955"/>
<proteinExistence type="predicted"/>
<dbReference type="RefSeq" id="WP_012948999.1">
    <property type="nucleotide sequence ID" value="NC_013757.1"/>
</dbReference>
<gene>
    <name evidence="1" type="ordered locus">Gobs_2955</name>
</gene>
<dbReference type="EMBL" id="CP001867">
    <property type="protein sequence ID" value="ADB75568.1"/>
    <property type="molecule type" value="Genomic_DNA"/>
</dbReference>